<name>A0AAN0JXF5_AMPQE</name>
<proteinExistence type="predicted"/>
<reference evidence="1" key="2">
    <citation type="submission" date="2024-06" db="UniProtKB">
        <authorList>
            <consortium name="EnsemblMetazoa"/>
        </authorList>
    </citation>
    <scope>IDENTIFICATION</scope>
</reference>
<dbReference type="GO" id="GO:0016887">
    <property type="term" value="F:ATP hydrolysis activity"/>
    <property type="evidence" value="ECO:0007669"/>
    <property type="project" value="InterPro"/>
</dbReference>
<accession>A0AAN0JXF5</accession>
<dbReference type="AlphaFoldDB" id="A0AAN0JXF5"/>
<dbReference type="RefSeq" id="XP_019861597.1">
    <property type="nucleotide sequence ID" value="XM_020006038.1"/>
</dbReference>
<dbReference type="PANTHER" id="PTHR22605">
    <property type="entry name" value="RZ-TYPE DOMAIN-CONTAINING PROTEIN"/>
    <property type="match status" value="1"/>
</dbReference>
<evidence type="ECO:0008006" key="3">
    <source>
        <dbReference type="Google" id="ProtNLM"/>
    </source>
</evidence>
<dbReference type="InterPro" id="IPR031248">
    <property type="entry name" value="RNF213"/>
</dbReference>
<protein>
    <recommendedName>
        <fullName evidence="3">ATPase dynein-related AAA domain-containing protein</fullName>
    </recommendedName>
</protein>
<dbReference type="EnsemblMetazoa" id="XM_020006038.1">
    <property type="protein sequence ID" value="XP_019861597.1"/>
    <property type="gene ID" value="LOC109590098"/>
</dbReference>
<dbReference type="Proteomes" id="UP000007879">
    <property type="component" value="Unassembled WGS sequence"/>
</dbReference>
<dbReference type="GeneID" id="109590098"/>
<keyword evidence="2" id="KW-1185">Reference proteome</keyword>
<dbReference type="GO" id="GO:0004842">
    <property type="term" value="F:ubiquitin-protein transferase activity"/>
    <property type="evidence" value="ECO:0007669"/>
    <property type="project" value="InterPro"/>
</dbReference>
<dbReference type="KEGG" id="aqu:109590098"/>
<organism evidence="1 2">
    <name type="scientific">Amphimedon queenslandica</name>
    <name type="common">Sponge</name>
    <dbReference type="NCBI Taxonomy" id="400682"/>
    <lineage>
        <taxon>Eukaryota</taxon>
        <taxon>Metazoa</taxon>
        <taxon>Porifera</taxon>
        <taxon>Demospongiae</taxon>
        <taxon>Heteroscleromorpha</taxon>
        <taxon>Haplosclerida</taxon>
        <taxon>Niphatidae</taxon>
        <taxon>Amphimedon</taxon>
    </lineage>
</organism>
<dbReference type="PANTHER" id="PTHR22605:SF1">
    <property type="entry name" value="RZ-TYPE DOMAIN-CONTAINING PROTEIN"/>
    <property type="match status" value="1"/>
</dbReference>
<reference evidence="2" key="1">
    <citation type="journal article" date="2010" name="Nature">
        <title>The Amphimedon queenslandica genome and the evolution of animal complexity.</title>
        <authorList>
            <person name="Srivastava M."/>
            <person name="Simakov O."/>
            <person name="Chapman J."/>
            <person name="Fahey B."/>
            <person name="Gauthier M.E."/>
            <person name="Mitros T."/>
            <person name="Richards G.S."/>
            <person name="Conaco C."/>
            <person name="Dacre M."/>
            <person name="Hellsten U."/>
            <person name="Larroux C."/>
            <person name="Putnam N.H."/>
            <person name="Stanke M."/>
            <person name="Adamska M."/>
            <person name="Darling A."/>
            <person name="Degnan S.M."/>
            <person name="Oakley T.H."/>
            <person name="Plachetzki D.C."/>
            <person name="Zhai Y."/>
            <person name="Adamski M."/>
            <person name="Calcino A."/>
            <person name="Cummins S.F."/>
            <person name="Goodstein D.M."/>
            <person name="Harris C."/>
            <person name="Jackson D.J."/>
            <person name="Leys S.P."/>
            <person name="Shu S."/>
            <person name="Woodcroft B.J."/>
            <person name="Vervoort M."/>
            <person name="Kosik K.S."/>
            <person name="Manning G."/>
            <person name="Degnan B.M."/>
            <person name="Rokhsar D.S."/>
        </authorList>
    </citation>
    <scope>NUCLEOTIDE SEQUENCE [LARGE SCALE GENOMIC DNA]</scope>
</reference>
<evidence type="ECO:0000313" key="1">
    <source>
        <dbReference type="EnsemblMetazoa" id="XP_019861597.1"/>
    </source>
</evidence>
<sequence>MIDQVQSDNIGKIFKNFEVVYGQHGSGKSHYIRDCIKKHRENHSTGTNFASYVKILSINETFNKMRFVRRFRNDSLNTFDVLIYLNINLVWPQSKDYQALFDELVDEINWFFFDYFILHYVEVMEYMSRDGSACTSPECLSLVLPEGTSISVYVEAPFWDIPLIQEVMDRRVSIEASNDFSNKSLSTYSRNDSVTSVDEESLKRSLKKFDEIFPVFALLGKKTQPPSLYDVSSSGVQLVCKYLKGYHDKNLDHLMKRDNKIIKIDKIISETMAEIVCGILYGRLRETFYKINIHSAMTAKEVENFFRDVQKHAESLNSYYENFIQHSPELKTLYQKPILTVFLDEINTSCCPGFMKEIIIDGTIDGRSISTSGNIFIVAACNPHRANSLAVVTKSAQKEKKGWFNPTYYVQNLPPTLKLIMWDYGQLQKGDEKEYIKQKFRLEYEDMPQLEYSFLAEQIAKAQDLIRAFACENLILEGVNEEDAKLFAQSTVSQRDIKRVFQLYSYLKKWFTCDTKYGHESEFRISVRAVFISLALVYYFRLSDEIIKSQKAVQPGGEEKKSFRKRFKQIMHEKRTIGECGIPVTFNEALSNELTW</sequence>
<evidence type="ECO:0000313" key="2">
    <source>
        <dbReference type="Proteomes" id="UP000007879"/>
    </source>
</evidence>